<evidence type="ECO:0000313" key="3">
    <source>
        <dbReference type="Proteomes" id="UP000828390"/>
    </source>
</evidence>
<dbReference type="EMBL" id="JAIWYP010000012">
    <property type="protein sequence ID" value="KAH3726850.1"/>
    <property type="molecule type" value="Genomic_DNA"/>
</dbReference>
<comment type="caution">
    <text evidence="2">The sequence shown here is derived from an EMBL/GenBank/DDBJ whole genome shotgun (WGS) entry which is preliminary data.</text>
</comment>
<dbReference type="AlphaFoldDB" id="A0A9D4HQ45"/>
<evidence type="ECO:0000256" key="1">
    <source>
        <dbReference type="SAM" id="Phobius"/>
    </source>
</evidence>
<keyword evidence="1" id="KW-0472">Membrane</keyword>
<reference evidence="2" key="1">
    <citation type="journal article" date="2019" name="bioRxiv">
        <title>The Genome of the Zebra Mussel, Dreissena polymorpha: A Resource for Invasive Species Research.</title>
        <authorList>
            <person name="McCartney M.A."/>
            <person name="Auch B."/>
            <person name="Kono T."/>
            <person name="Mallez S."/>
            <person name="Zhang Y."/>
            <person name="Obille A."/>
            <person name="Becker A."/>
            <person name="Abrahante J.E."/>
            <person name="Garbe J."/>
            <person name="Badalamenti J.P."/>
            <person name="Herman A."/>
            <person name="Mangelson H."/>
            <person name="Liachko I."/>
            <person name="Sullivan S."/>
            <person name="Sone E.D."/>
            <person name="Koren S."/>
            <person name="Silverstein K.A.T."/>
            <person name="Beckman K.B."/>
            <person name="Gohl D.M."/>
        </authorList>
    </citation>
    <scope>NUCLEOTIDE SEQUENCE</scope>
    <source>
        <strain evidence="2">Duluth1</strain>
        <tissue evidence="2">Whole animal</tissue>
    </source>
</reference>
<gene>
    <name evidence="2" type="ORF">DPMN_052722</name>
</gene>
<organism evidence="2 3">
    <name type="scientific">Dreissena polymorpha</name>
    <name type="common">Zebra mussel</name>
    <name type="synonym">Mytilus polymorpha</name>
    <dbReference type="NCBI Taxonomy" id="45954"/>
    <lineage>
        <taxon>Eukaryota</taxon>
        <taxon>Metazoa</taxon>
        <taxon>Spiralia</taxon>
        <taxon>Lophotrochozoa</taxon>
        <taxon>Mollusca</taxon>
        <taxon>Bivalvia</taxon>
        <taxon>Autobranchia</taxon>
        <taxon>Heteroconchia</taxon>
        <taxon>Euheterodonta</taxon>
        <taxon>Imparidentia</taxon>
        <taxon>Neoheterodontei</taxon>
        <taxon>Myida</taxon>
        <taxon>Dreissenoidea</taxon>
        <taxon>Dreissenidae</taxon>
        <taxon>Dreissena</taxon>
    </lineage>
</organism>
<keyword evidence="1" id="KW-0812">Transmembrane</keyword>
<protein>
    <submittedName>
        <fullName evidence="2">Uncharacterized protein</fullName>
    </submittedName>
</protein>
<accession>A0A9D4HQ45</accession>
<keyword evidence="3" id="KW-1185">Reference proteome</keyword>
<reference evidence="2" key="2">
    <citation type="submission" date="2020-11" db="EMBL/GenBank/DDBJ databases">
        <authorList>
            <person name="McCartney M.A."/>
            <person name="Auch B."/>
            <person name="Kono T."/>
            <person name="Mallez S."/>
            <person name="Becker A."/>
            <person name="Gohl D.M."/>
            <person name="Silverstein K.A.T."/>
            <person name="Koren S."/>
            <person name="Bechman K.B."/>
            <person name="Herman A."/>
            <person name="Abrahante J.E."/>
            <person name="Garbe J."/>
        </authorList>
    </citation>
    <scope>NUCLEOTIDE SEQUENCE</scope>
    <source>
        <strain evidence="2">Duluth1</strain>
        <tissue evidence="2">Whole animal</tissue>
    </source>
</reference>
<name>A0A9D4HQ45_DREPO</name>
<dbReference type="Proteomes" id="UP000828390">
    <property type="component" value="Unassembled WGS sequence"/>
</dbReference>
<keyword evidence="1" id="KW-1133">Transmembrane helix</keyword>
<sequence>MLVYAGEALYSRFARPRQCWCTLVSQCIHRDLHHLGDAGVRWCGIVFTICTTSAMLVYAGESLYSPRVASSRQFCCLLFSHCIHFDLNHLRNAGVRW</sequence>
<feature type="transmembrane region" description="Helical" evidence="1">
    <location>
        <begin position="39"/>
        <end position="59"/>
    </location>
</feature>
<evidence type="ECO:0000313" key="2">
    <source>
        <dbReference type="EMBL" id="KAH3726850.1"/>
    </source>
</evidence>
<proteinExistence type="predicted"/>